<organism evidence="2 3">
    <name type="scientific">Streptomyces daliensis</name>
    <dbReference type="NCBI Taxonomy" id="299421"/>
    <lineage>
        <taxon>Bacteria</taxon>
        <taxon>Bacillati</taxon>
        <taxon>Actinomycetota</taxon>
        <taxon>Actinomycetes</taxon>
        <taxon>Kitasatosporales</taxon>
        <taxon>Streptomycetaceae</taxon>
        <taxon>Streptomyces</taxon>
    </lineage>
</organism>
<reference evidence="2" key="1">
    <citation type="submission" date="2021-04" db="EMBL/GenBank/DDBJ databases">
        <title>Sequencing of actinobacteria type strains.</title>
        <authorList>
            <person name="Nguyen G.-S."/>
            <person name="Wentzel A."/>
        </authorList>
    </citation>
    <scope>NUCLEOTIDE SEQUENCE</scope>
    <source>
        <strain evidence="2">DSM 42095</strain>
    </source>
</reference>
<sequence length="293" mass="31705">VLEWAERHGGARARTPLLAHLAEELVSLTCRPGTPPAALLSQASRMVFLLAGMSADAGHHALADAYWRHAAEAGRVAGDRGAYALALRAMSTQARRLDQSRRALLLADAAVESYAQAPPAVRSYLLVERAACHAARGHAHRARADLSAAEDCHPGDDRRSGGRRSGDRHDGDRYSGDPFTTYPVCALDYQRAAVFELLGERETAVRAAHASLAARPDSQCRSRALTQARLARVLLRTGQLEEACAQACAFFELLPDLASAQVSGEVVRLRAALSPYRRARTARTVWERARSAV</sequence>
<evidence type="ECO:0000313" key="3">
    <source>
        <dbReference type="Proteomes" id="UP000675554"/>
    </source>
</evidence>
<keyword evidence="3" id="KW-1185">Reference proteome</keyword>
<feature type="non-terminal residue" evidence="2">
    <location>
        <position position="1"/>
    </location>
</feature>
<dbReference type="InterPro" id="IPR011990">
    <property type="entry name" value="TPR-like_helical_dom_sf"/>
</dbReference>
<dbReference type="Gene3D" id="1.25.40.10">
    <property type="entry name" value="Tetratricopeptide repeat domain"/>
    <property type="match status" value="1"/>
</dbReference>
<dbReference type="AlphaFoldDB" id="A0A8T4IT93"/>
<feature type="region of interest" description="Disordered" evidence="1">
    <location>
        <begin position="143"/>
        <end position="175"/>
    </location>
</feature>
<dbReference type="SUPFAM" id="SSF48452">
    <property type="entry name" value="TPR-like"/>
    <property type="match status" value="1"/>
</dbReference>
<evidence type="ECO:0000256" key="1">
    <source>
        <dbReference type="SAM" id="MobiDB-lite"/>
    </source>
</evidence>
<proteinExistence type="predicted"/>
<name>A0A8T4IT93_9ACTN</name>
<feature type="compositionally biased region" description="Basic and acidic residues" evidence="1">
    <location>
        <begin position="150"/>
        <end position="175"/>
    </location>
</feature>
<accession>A0A8T4IT93</accession>
<dbReference type="EMBL" id="JAGSMN010000410">
    <property type="protein sequence ID" value="MBR7674908.1"/>
    <property type="molecule type" value="Genomic_DNA"/>
</dbReference>
<dbReference type="Proteomes" id="UP000675554">
    <property type="component" value="Unassembled WGS sequence"/>
</dbReference>
<comment type="caution">
    <text evidence="2">The sequence shown here is derived from an EMBL/GenBank/DDBJ whole genome shotgun (WGS) entry which is preliminary data.</text>
</comment>
<evidence type="ECO:0000313" key="2">
    <source>
        <dbReference type="EMBL" id="MBR7674908.1"/>
    </source>
</evidence>
<protein>
    <recommendedName>
        <fullName evidence="4">Transcriptional regulator</fullName>
    </recommendedName>
</protein>
<evidence type="ECO:0008006" key="4">
    <source>
        <dbReference type="Google" id="ProtNLM"/>
    </source>
</evidence>
<gene>
    <name evidence="2" type="ORF">KDA82_18160</name>
</gene>